<evidence type="ECO:0000259" key="2">
    <source>
        <dbReference type="Pfam" id="PF00117"/>
    </source>
</evidence>
<comment type="caution">
    <text evidence="3">The sequence shown here is derived from an EMBL/GenBank/DDBJ whole genome shotgun (WGS) entry which is preliminary data.</text>
</comment>
<dbReference type="PRINTS" id="PR00099">
    <property type="entry name" value="CPSGATASE"/>
</dbReference>
<dbReference type="AlphaFoldDB" id="A0A4Y9FXI6"/>
<dbReference type="Gene3D" id="3.40.50.880">
    <property type="match status" value="1"/>
</dbReference>
<evidence type="ECO:0000313" key="3">
    <source>
        <dbReference type="EMBL" id="TFU33970.1"/>
    </source>
</evidence>
<evidence type="ECO:0000256" key="1">
    <source>
        <dbReference type="ARBA" id="ARBA00022962"/>
    </source>
</evidence>
<gene>
    <name evidence="3" type="ORF">E4U02_03280</name>
</gene>
<organism evidence="3 4">
    <name type="scientific">Microbacterium paludicola</name>
    <dbReference type="NCBI Taxonomy" id="300019"/>
    <lineage>
        <taxon>Bacteria</taxon>
        <taxon>Bacillati</taxon>
        <taxon>Actinomycetota</taxon>
        <taxon>Actinomycetes</taxon>
        <taxon>Micrococcales</taxon>
        <taxon>Microbacteriaceae</taxon>
        <taxon>Microbacterium</taxon>
    </lineage>
</organism>
<dbReference type="EMBL" id="SPQB01000004">
    <property type="protein sequence ID" value="TFU33970.1"/>
    <property type="molecule type" value="Genomic_DNA"/>
</dbReference>
<dbReference type="GO" id="GO:0000162">
    <property type="term" value="P:L-tryptophan biosynthetic process"/>
    <property type="evidence" value="ECO:0007669"/>
    <property type="project" value="TreeGrafter"/>
</dbReference>
<dbReference type="GO" id="GO:0004049">
    <property type="term" value="F:anthranilate synthase activity"/>
    <property type="evidence" value="ECO:0007669"/>
    <property type="project" value="TreeGrafter"/>
</dbReference>
<keyword evidence="1" id="KW-0315">Glutamine amidotransferase</keyword>
<feature type="domain" description="Glutamine amidotransferase" evidence="2">
    <location>
        <begin position="7"/>
        <end position="187"/>
    </location>
</feature>
<dbReference type="GO" id="GO:0005829">
    <property type="term" value="C:cytosol"/>
    <property type="evidence" value="ECO:0007669"/>
    <property type="project" value="TreeGrafter"/>
</dbReference>
<dbReference type="InterPro" id="IPR006221">
    <property type="entry name" value="TrpG/PapA_dom"/>
</dbReference>
<dbReference type="PRINTS" id="PR00096">
    <property type="entry name" value="GATASE"/>
</dbReference>
<dbReference type="InterPro" id="IPR050472">
    <property type="entry name" value="Anth_synth/Amidotransfase"/>
</dbReference>
<dbReference type="PROSITE" id="PS51273">
    <property type="entry name" value="GATASE_TYPE_1"/>
    <property type="match status" value="1"/>
</dbReference>
<dbReference type="InterPro" id="IPR017926">
    <property type="entry name" value="GATASE"/>
</dbReference>
<dbReference type="OrthoDB" id="9803598at2"/>
<dbReference type="RefSeq" id="WP_135113157.1">
    <property type="nucleotide sequence ID" value="NZ_JADGLL010000004.1"/>
</dbReference>
<dbReference type="PANTHER" id="PTHR43418:SF4">
    <property type="entry name" value="MULTIFUNCTIONAL TRYPTOPHAN BIOSYNTHESIS PROTEIN"/>
    <property type="match status" value="1"/>
</dbReference>
<name>A0A4Y9FXI6_9MICO</name>
<dbReference type="Proteomes" id="UP000298358">
    <property type="component" value="Unassembled WGS sequence"/>
</dbReference>
<proteinExistence type="predicted"/>
<dbReference type="PRINTS" id="PR00097">
    <property type="entry name" value="ANTSNTHASEII"/>
</dbReference>
<sequence length="190" mass="20051">MPSHDVVVIDHHDSYTGNLVHLIAGVTGSLPRVVEHDECTAAEVLAHDFIVLSPGPGHPADPHDFAVGREVLRAGEKPVLGVCLGMQGIVTTFGGRVERVDPGHGIDATVHHDGAGLFAGIPDGFRAIRYHSLAALELPDDVVVTATDQRTGLVMGVAHRTLPIAGVQFHPESILTEHGETIVRNFLGAA</sequence>
<accession>A0A4Y9FXI6</accession>
<dbReference type="SUPFAM" id="SSF52317">
    <property type="entry name" value="Class I glutamine amidotransferase-like"/>
    <property type="match status" value="1"/>
</dbReference>
<dbReference type="CDD" id="cd01743">
    <property type="entry name" value="GATase1_Anthranilate_Synthase"/>
    <property type="match status" value="1"/>
</dbReference>
<dbReference type="Pfam" id="PF00117">
    <property type="entry name" value="GATase"/>
    <property type="match status" value="1"/>
</dbReference>
<dbReference type="InterPro" id="IPR029062">
    <property type="entry name" value="Class_I_gatase-like"/>
</dbReference>
<reference evidence="3 4" key="1">
    <citation type="submission" date="2019-03" db="EMBL/GenBank/DDBJ databases">
        <title>Diversity of the mouse oral microbiome.</title>
        <authorList>
            <person name="Joseph S."/>
            <person name="Aduse-Opoku J."/>
            <person name="Curtis M."/>
            <person name="Wade W."/>
            <person name="Hashim A."/>
        </authorList>
    </citation>
    <scope>NUCLEOTIDE SEQUENCE [LARGE SCALE GENOMIC DNA]</scope>
    <source>
        <strain evidence="3 4">P1012</strain>
    </source>
</reference>
<protein>
    <submittedName>
        <fullName evidence="3">Aminodeoxychorismate/anthranilate synthase component II</fullName>
    </submittedName>
</protein>
<dbReference type="PANTHER" id="PTHR43418">
    <property type="entry name" value="MULTIFUNCTIONAL TRYPTOPHAN BIOSYNTHESIS PROTEIN-RELATED"/>
    <property type="match status" value="1"/>
</dbReference>
<dbReference type="NCBIfam" id="TIGR00566">
    <property type="entry name" value="trpG_papA"/>
    <property type="match status" value="1"/>
</dbReference>
<evidence type="ECO:0000313" key="4">
    <source>
        <dbReference type="Proteomes" id="UP000298358"/>
    </source>
</evidence>
<keyword evidence="4" id="KW-1185">Reference proteome</keyword>